<accession>A0A7Y6Q5J0</accession>
<dbReference type="SUPFAM" id="SSF48452">
    <property type="entry name" value="TPR-like"/>
    <property type="match status" value="1"/>
</dbReference>
<evidence type="ECO:0000313" key="3">
    <source>
        <dbReference type="Proteomes" id="UP000520198"/>
    </source>
</evidence>
<sequence>MSEPSDWDEWEQRLALQWADFGRIDAGLFIERLDALAAELPHRDPVGLFERASAQDSLGHEADAEPLYRQALAGGLSGIRRRRATIQLASTLRNLGRIDESITLLEVERTMPSDELDDAVSAFLALSLVDAGRAREAAGLALGRLARHLPRYNRSLKHYAETLVPDVSVK</sequence>
<protein>
    <submittedName>
        <fullName evidence="2">Tetratricopeptide repeat protein</fullName>
    </submittedName>
</protein>
<proteinExistence type="predicted"/>
<reference evidence="2 3" key="1">
    <citation type="submission" date="2020-06" db="EMBL/GenBank/DDBJ databases">
        <authorList>
            <person name="Grouzdev D.S."/>
        </authorList>
    </citation>
    <scope>NUCLEOTIDE SEQUENCE [LARGE SCALE GENOMIC DNA]</scope>
    <source>
        <strain evidence="2 3">HO-A22</strain>
    </source>
</reference>
<keyword evidence="3" id="KW-1185">Reference proteome</keyword>
<evidence type="ECO:0000313" key="2">
    <source>
        <dbReference type="EMBL" id="NVD39425.1"/>
    </source>
</evidence>
<feature type="domain" description="Tetratrico peptide repeat group 5" evidence="1">
    <location>
        <begin position="46"/>
        <end position="163"/>
    </location>
</feature>
<dbReference type="EMBL" id="JABWDU010000002">
    <property type="protein sequence ID" value="NVD39425.1"/>
    <property type="molecule type" value="Genomic_DNA"/>
</dbReference>
<dbReference type="InterPro" id="IPR011990">
    <property type="entry name" value="TPR-like_helical_dom_sf"/>
</dbReference>
<dbReference type="Gene3D" id="1.25.40.10">
    <property type="entry name" value="Tetratricopeptide repeat domain"/>
    <property type="match status" value="1"/>
</dbReference>
<name>A0A7Y6Q5J0_9HYPH</name>
<dbReference type="Pfam" id="PF12688">
    <property type="entry name" value="TPR_5"/>
    <property type="match status" value="1"/>
</dbReference>
<comment type="caution">
    <text evidence="2">The sequence shown here is derived from an EMBL/GenBank/DDBJ whole genome shotgun (WGS) entry which is preliminary data.</text>
</comment>
<dbReference type="RefSeq" id="WP_176352958.1">
    <property type="nucleotide sequence ID" value="NZ_JABWDU010000002.1"/>
</dbReference>
<evidence type="ECO:0000259" key="1">
    <source>
        <dbReference type="Pfam" id="PF12688"/>
    </source>
</evidence>
<dbReference type="Proteomes" id="UP000520198">
    <property type="component" value="Unassembled WGS sequence"/>
</dbReference>
<dbReference type="InterPro" id="IPR041656">
    <property type="entry name" value="TPR_5"/>
</dbReference>
<organism evidence="2 3">
    <name type="scientific">Ensifer oleiphilus</name>
    <dbReference type="NCBI Taxonomy" id="2742698"/>
    <lineage>
        <taxon>Bacteria</taxon>
        <taxon>Pseudomonadati</taxon>
        <taxon>Pseudomonadota</taxon>
        <taxon>Alphaproteobacteria</taxon>
        <taxon>Hyphomicrobiales</taxon>
        <taxon>Rhizobiaceae</taxon>
        <taxon>Sinorhizobium/Ensifer group</taxon>
        <taxon>Ensifer</taxon>
    </lineage>
</organism>
<dbReference type="AlphaFoldDB" id="A0A7Y6Q5J0"/>
<gene>
    <name evidence="2" type="ORF">HT585_11200</name>
</gene>